<proteinExistence type="predicted"/>
<feature type="non-terminal residue" evidence="2">
    <location>
        <position position="181"/>
    </location>
</feature>
<gene>
    <name evidence="2" type="ORF">K7432_013563</name>
</gene>
<accession>A0ABR2VQL8</accession>
<evidence type="ECO:0000313" key="2">
    <source>
        <dbReference type="EMBL" id="KAK9694135.1"/>
    </source>
</evidence>
<feature type="region of interest" description="Disordered" evidence="1">
    <location>
        <begin position="156"/>
        <end position="181"/>
    </location>
</feature>
<reference evidence="2 3" key="1">
    <citation type="submission" date="2023-04" db="EMBL/GenBank/DDBJ databases">
        <title>Genome of Basidiobolus ranarum AG-B5.</title>
        <authorList>
            <person name="Stajich J.E."/>
            <person name="Carter-House D."/>
            <person name="Gryganskyi A."/>
        </authorList>
    </citation>
    <scope>NUCLEOTIDE SEQUENCE [LARGE SCALE GENOMIC DNA]</scope>
    <source>
        <strain evidence="2 3">AG-B5</strain>
    </source>
</reference>
<comment type="caution">
    <text evidence="2">The sequence shown here is derived from an EMBL/GenBank/DDBJ whole genome shotgun (WGS) entry which is preliminary data.</text>
</comment>
<evidence type="ECO:0000313" key="3">
    <source>
        <dbReference type="Proteomes" id="UP001479436"/>
    </source>
</evidence>
<dbReference type="EMBL" id="JASJQH010008237">
    <property type="protein sequence ID" value="KAK9694135.1"/>
    <property type="molecule type" value="Genomic_DNA"/>
</dbReference>
<keyword evidence="3" id="KW-1185">Reference proteome</keyword>
<feature type="compositionally biased region" description="Polar residues" evidence="1">
    <location>
        <begin position="57"/>
        <end position="66"/>
    </location>
</feature>
<dbReference type="Proteomes" id="UP001479436">
    <property type="component" value="Unassembled WGS sequence"/>
</dbReference>
<feature type="region of interest" description="Disordered" evidence="1">
    <location>
        <begin position="57"/>
        <end position="87"/>
    </location>
</feature>
<organism evidence="2 3">
    <name type="scientific">Basidiobolus ranarum</name>
    <dbReference type="NCBI Taxonomy" id="34480"/>
    <lineage>
        <taxon>Eukaryota</taxon>
        <taxon>Fungi</taxon>
        <taxon>Fungi incertae sedis</taxon>
        <taxon>Zoopagomycota</taxon>
        <taxon>Entomophthoromycotina</taxon>
        <taxon>Basidiobolomycetes</taxon>
        <taxon>Basidiobolales</taxon>
        <taxon>Basidiobolaceae</taxon>
        <taxon>Basidiobolus</taxon>
    </lineage>
</organism>
<name>A0ABR2VQL8_9FUNG</name>
<protein>
    <submittedName>
        <fullName evidence="2">Uncharacterized protein</fullName>
    </submittedName>
</protein>
<evidence type="ECO:0000256" key="1">
    <source>
        <dbReference type="SAM" id="MobiDB-lite"/>
    </source>
</evidence>
<sequence length="181" mass="20472">MELTHKERILPPAKVTPSILVNFASVSNHLNNVKATSLDMKDIKVEPEFTKETLFTYTDSSSPQNEIKTEENSNSEKSNFTPVKRISDQEVPPLSDWKYSTLEVKEKKRKLENITQNPSLPLRKSSMDKISFDSNRLENGNFSRNIREVSISSKENPILDTPLSDCSDMDQLPLPAGFGEV</sequence>